<feature type="compositionally biased region" description="Low complexity" evidence="6">
    <location>
        <begin position="41"/>
        <end position="56"/>
    </location>
</feature>
<comment type="similarity">
    <text evidence="1">Belongs to the TALE/MEIS homeobox family.</text>
</comment>
<dbReference type="GO" id="GO:0006355">
    <property type="term" value="P:regulation of DNA-templated transcription"/>
    <property type="evidence" value="ECO:0007669"/>
    <property type="project" value="InterPro"/>
</dbReference>
<dbReference type="InterPro" id="IPR050224">
    <property type="entry name" value="TALE_homeobox"/>
</dbReference>
<feature type="compositionally biased region" description="Polar residues" evidence="6">
    <location>
        <begin position="514"/>
        <end position="528"/>
    </location>
</feature>
<accession>A0A6P4YFH4</accession>
<dbReference type="Gene3D" id="1.10.10.60">
    <property type="entry name" value="Homeodomain-like"/>
    <property type="match status" value="1"/>
</dbReference>
<protein>
    <submittedName>
        <fullName evidence="9">Homeobox protein PKNOX2-like isoform X1</fullName>
    </submittedName>
</protein>
<evidence type="ECO:0000313" key="8">
    <source>
        <dbReference type="Proteomes" id="UP000515135"/>
    </source>
</evidence>
<feature type="compositionally biased region" description="Low complexity" evidence="6">
    <location>
        <begin position="538"/>
        <end position="552"/>
    </location>
</feature>
<dbReference type="SMART" id="SM00389">
    <property type="entry name" value="HOX"/>
    <property type="match status" value="1"/>
</dbReference>
<keyword evidence="4 5" id="KW-0539">Nucleus</keyword>
<gene>
    <name evidence="9" type="primary">LOC109469198</name>
</gene>
<keyword evidence="2 5" id="KW-0238">DNA-binding</keyword>
<dbReference type="SUPFAM" id="SSF46689">
    <property type="entry name" value="Homeodomain-like"/>
    <property type="match status" value="1"/>
</dbReference>
<name>A0A6P4YFH4_BRABE</name>
<dbReference type="RefSeq" id="XP_019623198.1">
    <property type="nucleotide sequence ID" value="XM_019767639.1"/>
</dbReference>
<evidence type="ECO:0000313" key="9">
    <source>
        <dbReference type="RefSeq" id="XP_019623198.1"/>
    </source>
</evidence>
<feature type="region of interest" description="Disordered" evidence="6">
    <location>
        <begin position="513"/>
        <end position="561"/>
    </location>
</feature>
<feature type="region of interest" description="Disordered" evidence="6">
    <location>
        <begin position="430"/>
        <end position="450"/>
    </location>
</feature>
<dbReference type="Proteomes" id="UP000515135">
    <property type="component" value="Unplaced"/>
</dbReference>
<dbReference type="FunFam" id="1.10.10.60:FF:000004">
    <property type="entry name" value="Meis2 homeobox isoform 2c"/>
    <property type="match status" value="1"/>
</dbReference>
<evidence type="ECO:0000256" key="3">
    <source>
        <dbReference type="ARBA" id="ARBA00023155"/>
    </source>
</evidence>
<proteinExistence type="inferred from homology"/>
<sequence length="561" mass="60469">MVATMATSRTDVSLLNNEAATFPVTSVGTLGTDRKITFGDQQQAPITPQTAPPTTAVEPKQTAGDTQVNLDGDKRAVYRHPLFPLLALLFEKCEQATQTTECPSSASFDVDIEAFVRHQEADRKPFFSDDPELDSLMVKAIQVLRIHLLELEKVNELCKDFCNRYITCLKGKMQSENLLRTDLASFPGTQQAQVQPQTQVHTQQDGQMTVQPQVLVTAVTNGSTLNTGMVLQTGMAQGGQTVSLAAVNQGAMVVADGTLYQPVTMVASPAVVAHGVQQSLPATVQLQPVAQAVQQQPQVIATSTAHIISGSTPLSQIGVQAQQGVPQQLACPPTPTATNPVASAQSPQGSPGSEDDLKRRNGKRGILPKQATDVMRSWLFQHIVHPYPTEDEKRAIANQTNLTLLQVNNWFINARRRILQPMLDATNPDLLPKAKKAKPQHRPTQRFWPDSLITSIPQQQDQQLPTGEQAPGDLLDAVSTEADQVDSLQNNHSVTTSTVTEQSNVLSQMLIGHGSSSPSLQDMASNGEETLLERESVSDGLPSGGLSSLDVDNATAPELSN</sequence>
<comment type="subcellular location">
    <subcellularLocation>
        <location evidence="5">Nucleus</location>
    </subcellularLocation>
</comment>
<feature type="compositionally biased region" description="Polar residues" evidence="6">
    <location>
        <begin position="336"/>
        <end position="351"/>
    </location>
</feature>
<dbReference type="OrthoDB" id="10056939at2759"/>
<feature type="DNA-binding region" description="Homeobox" evidence="5">
    <location>
        <begin position="360"/>
        <end position="422"/>
    </location>
</feature>
<dbReference type="InterPro" id="IPR008422">
    <property type="entry name" value="KN_HD"/>
</dbReference>
<keyword evidence="3 5" id="KW-0371">Homeobox</keyword>
<evidence type="ECO:0000256" key="4">
    <source>
        <dbReference type="ARBA" id="ARBA00023242"/>
    </source>
</evidence>
<evidence type="ECO:0000256" key="5">
    <source>
        <dbReference type="PROSITE-ProRule" id="PRU00108"/>
    </source>
</evidence>
<evidence type="ECO:0000256" key="6">
    <source>
        <dbReference type="SAM" id="MobiDB-lite"/>
    </source>
</evidence>
<dbReference type="CDD" id="cd00086">
    <property type="entry name" value="homeodomain"/>
    <property type="match status" value="1"/>
</dbReference>
<feature type="compositionally biased region" description="Basic residues" evidence="6">
    <location>
        <begin position="433"/>
        <end position="444"/>
    </location>
</feature>
<evidence type="ECO:0000256" key="2">
    <source>
        <dbReference type="ARBA" id="ARBA00023125"/>
    </source>
</evidence>
<reference evidence="9" key="1">
    <citation type="submission" date="2025-08" db="UniProtKB">
        <authorList>
            <consortium name="RefSeq"/>
        </authorList>
    </citation>
    <scope>IDENTIFICATION</scope>
    <source>
        <tissue evidence="9">Gonad</tissue>
    </source>
</reference>
<dbReference type="Pfam" id="PF16493">
    <property type="entry name" value="Meis_PKNOX_N"/>
    <property type="match status" value="1"/>
</dbReference>
<dbReference type="InterPro" id="IPR032453">
    <property type="entry name" value="PKNOX/Meis_N"/>
</dbReference>
<evidence type="ECO:0000256" key="1">
    <source>
        <dbReference type="ARBA" id="ARBA00009661"/>
    </source>
</evidence>
<dbReference type="InterPro" id="IPR001356">
    <property type="entry name" value="HD"/>
</dbReference>
<keyword evidence="8" id="KW-1185">Reference proteome</keyword>
<feature type="region of interest" description="Disordered" evidence="6">
    <location>
        <begin position="38"/>
        <end position="66"/>
    </location>
</feature>
<dbReference type="KEGG" id="bbel:109469198"/>
<dbReference type="PANTHER" id="PTHR11850">
    <property type="entry name" value="HOMEOBOX PROTEIN TRANSCRIPTION FACTORS"/>
    <property type="match status" value="1"/>
</dbReference>
<dbReference type="Pfam" id="PF05920">
    <property type="entry name" value="Homeobox_KN"/>
    <property type="match status" value="1"/>
</dbReference>
<evidence type="ECO:0000259" key="7">
    <source>
        <dbReference type="PROSITE" id="PS50071"/>
    </source>
</evidence>
<organism evidence="8 9">
    <name type="scientific">Branchiostoma belcheri</name>
    <name type="common">Amphioxus</name>
    <dbReference type="NCBI Taxonomy" id="7741"/>
    <lineage>
        <taxon>Eukaryota</taxon>
        <taxon>Metazoa</taxon>
        <taxon>Chordata</taxon>
        <taxon>Cephalochordata</taxon>
        <taxon>Leptocardii</taxon>
        <taxon>Amphioxiformes</taxon>
        <taxon>Branchiostomatidae</taxon>
        <taxon>Branchiostoma</taxon>
    </lineage>
</organism>
<dbReference type="PROSITE" id="PS50071">
    <property type="entry name" value="HOMEOBOX_2"/>
    <property type="match status" value="1"/>
</dbReference>
<dbReference type="GeneID" id="109469198"/>
<dbReference type="InterPro" id="IPR009057">
    <property type="entry name" value="Homeodomain-like_sf"/>
</dbReference>
<dbReference type="GO" id="GO:0005634">
    <property type="term" value="C:nucleus"/>
    <property type="evidence" value="ECO:0007669"/>
    <property type="project" value="UniProtKB-SubCell"/>
</dbReference>
<dbReference type="GO" id="GO:0003677">
    <property type="term" value="F:DNA binding"/>
    <property type="evidence" value="ECO:0007669"/>
    <property type="project" value="UniProtKB-UniRule"/>
</dbReference>
<feature type="region of interest" description="Disordered" evidence="6">
    <location>
        <begin position="325"/>
        <end position="368"/>
    </location>
</feature>
<dbReference type="AlphaFoldDB" id="A0A6P4YFH4"/>
<feature type="domain" description="Homeobox" evidence="7">
    <location>
        <begin position="358"/>
        <end position="421"/>
    </location>
</feature>